<dbReference type="EMBL" id="WHVB01000029">
    <property type="protein sequence ID" value="KAF8469315.1"/>
    <property type="molecule type" value="Genomic_DNA"/>
</dbReference>
<feature type="domain" description="Mon2/Sec7/BIG1-like HDS" evidence="1">
    <location>
        <begin position="46"/>
        <end position="90"/>
    </location>
</feature>
<evidence type="ECO:0000313" key="2">
    <source>
        <dbReference type="EMBL" id="KAF8469315.1"/>
    </source>
</evidence>
<gene>
    <name evidence="2" type="ORF">DFH94DRAFT_231536</name>
</gene>
<reference evidence="2" key="1">
    <citation type="submission" date="2019-10" db="EMBL/GenBank/DDBJ databases">
        <authorList>
            <consortium name="DOE Joint Genome Institute"/>
            <person name="Kuo A."/>
            <person name="Miyauchi S."/>
            <person name="Kiss E."/>
            <person name="Drula E."/>
            <person name="Kohler A."/>
            <person name="Sanchez-Garcia M."/>
            <person name="Andreopoulos B."/>
            <person name="Barry K.W."/>
            <person name="Bonito G."/>
            <person name="Buee M."/>
            <person name="Carver A."/>
            <person name="Chen C."/>
            <person name="Cichocki N."/>
            <person name="Clum A."/>
            <person name="Culley D."/>
            <person name="Crous P.W."/>
            <person name="Fauchery L."/>
            <person name="Girlanda M."/>
            <person name="Hayes R."/>
            <person name="Keri Z."/>
            <person name="LaButti K."/>
            <person name="Lipzen A."/>
            <person name="Lombard V."/>
            <person name="Magnuson J."/>
            <person name="Maillard F."/>
            <person name="Morin E."/>
            <person name="Murat C."/>
            <person name="Nolan M."/>
            <person name="Ohm R."/>
            <person name="Pangilinan J."/>
            <person name="Pereira M."/>
            <person name="Perotto S."/>
            <person name="Peter M."/>
            <person name="Riley R."/>
            <person name="Sitrit Y."/>
            <person name="Stielow B."/>
            <person name="Szollosi G."/>
            <person name="Zifcakova L."/>
            <person name="Stursova M."/>
            <person name="Spatafora J.W."/>
            <person name="Tedersoo L."/>
            <person name="Vaario L.-M."/>
            <person name="Yamada A."/>
            <person name="Yan M."/>
            <person name="Wang P."/>
            <person name="Xu J."/>
            <person name="Bruns T."/>
            <person name="Baldrian P."/>
            <person name="Vilgalys R."/>
            <person name="Henrissat B."/>
            <person name="Grigoriev I.V."/>
            <person name="Hibbett D."/>
            <person name="Nagy L.G."/>
            <person name="Martin F.M."/>
        </authorList>
    </citation>
    <scope>NUCLEOTIDE SEQUENCE</scope>
    <source>
        <strain evidence="2">Prilba</strain>
    </source>
</reference>
<keyword evidence="3" id="KW-1185">Reference proteome</keyword>
<accession>A0A9P5JYK3</accession>
<organism evidence="2 3">
    <name type="scientific">Russula ochroleuca</name>
    <dbReference type="NCBI Taxonomy" id="152965"/>
    <lineage>
        <taxon>Eukaryota</taxon>
        <taxon>Fungi</taxon>
        <taxon>Dikarya</taxon>
        <taxon>Basidiomycota</taxon>
        <taxon>Agaricomycotina</taxon>
        <taxon>Agaricomycetes</taxon>
        <taxon>Russulales</taxon>
        <taxon>Russulaceae</taxon>
        <taxon>Russula</taxon>
    </lineage>
</organism>
<dbReference type="Proteomes" id="UP000759537">
    <property type="component" value="Unassembled WGS sequence"/>
</dbReference>
<comment type="caution">
    <text evidence="2">The sequence shown here is derived from an EMBL/GenBank/DDBJ whole genome shotgun (WGS) entry which is preliminary data.</text>
</comment>
<dbReference type="Pfam" id="PF09324">
    <property type="entry name" value="Sec7-like_HDS"/>
    <property type="match status" value="1"/>
</dbReference>
<protein>
    <recommendedName>
        <fullName evidence="1">Mon2/Sec7/BIG1-like HDS domain-containing protein</fullName>
    </recommendedName>
</protein>
<dbReference type="InterPro" id="IPR015403">
    <property type="entry name" value="Mon2/Sec7/BIG1-like_HDS"/>
</dbReference>
<sequence length="109" mass="12604">MCAGHPARTCQGRFSRFNRRPSSSLSRPCVMYHEKRSVLDMGCIIRKEELPHSEFQTDFLRPFKCTKTHNANPETRDVVLQCLQQMIQNRTCARVDGQCSVFSLRLPES</sequence>
<dbReference type="AlphaFoldDB" id="A0A9P5JYK3"/>
<proteinExistence type="predicted"/>
<reference evidence="2" key="2">
    <citation type="journal article" date="2020" name="Nat. Commun.">
        <title>Large-scale genome sequencing of mycorrhizal fungi provides insights into the early evolution of symbiotic traits.</title>
        <authorList>
            <person name="Miyauchi S."/>
            <person name="Kiss E."/>
            <person name="Kuo A."/>
            <person name="Drula E."/>
            <person name="Kohler A."/>
            <person name="Sanchez-Garcia M."/>
            <person name="Morin E."/>
            <person name="Andreopoulos B."/>
            <person name="Barry K.W."/>
            <person name="Bonito G."/>
            <person name="Buee M."/>
            <person name="Carver A."/>
            <person name="Chen C."/>
            <person name="Cichocki N."/>
            <person name="Clum A."/>
            <person name="Culley D."/>
            <person name="Crous P.W."/>
            <person name="Fauchery L."/>
            <person name="Girlanda M."/>
            <person name="Hayes R.D."/>
            <person name="Keri Z."/>
            <person name="LaButti K."/>
            <person name="Lipzen A."/>
            <person name="Lombard V."/>
            <person name="Magnuson J."/>
            <person name="Maillard F."/>
            <person name="Murat C."/>
            <person name="Nolan M."/>
            <person name="Ohm R.A."/>
            <person name="Pangilinan J."/>
            <person name="Pereira M.F."/>
            <person name="Perotto S."/>
            <person name="Peter M."/>
            <person name="Pfister S."/>
            <person name="Riley R."/>
            <person name="Sitrit Y."/>
            <person name="Stielow J.B."/>
            <person name="Szollosi G."/>
            <person name="Zifcakova L."/>
            <person name="Stursova M."/>
            <person name="Spatafora J.W."/>
            <person name="Tedersoo L."/>
            <person name="Vaario L.M."/>
            <person name="Yamada A."/>
            <person name="Yan M."/>
            <person name="Wang P."/>
            <person name="Xu J."/>
            <person name="Bruns T."/>
            <person name="Baldrian P."/>
            <person name="Vilgalys R."/>
            <person name="Dunand C."/>
            <person name="Henrissat B."/>
            <person name="Grigoriev I.V."/>
            <person name="Hibbett D."/>
            <person name="Nagy L.G."/>
            <person name="Martin F.M."/>
        </authorList>
    </citation>
    <scope>NUCLEOTIDE SEQUENCE</scope>
    <source>
        <strain evidence="2">Prilba</strain>
    </source>
</reference>
<evidence type="ECO:0000259" key="1">
    <source>
        <dbReference type="Pfam" id="PF09324"/>
    </source>
</evidence>
<evidence type="ECO:0000313" key="3">
    <source>
        <dbReference type="Proteomes" id="UP000759537"/>
    </source>
</evidence>
<name>A0A9P5JYK3_9AGAM</name>